<name>A0A9W7XEF8_9FUNG</name>
<comment type="caution">
    <text evidence="1">The sequence shown here is derived from an EMBL/GenBank/DDBJ whole genome shotgun (WGS) entry which is preliminary data.</text>
</comment>
<dbReference type="Proteomes" id="UP001145021">
    <property type="component" value="Unassembled WGS sequence"/>
</dbReference>
<evidence type="ECO:0000313" key="2">
    <source>
        <dbReference type="Proteomes" id="UP001145021"/>
    </source>
</evidence>
<gene>
    <name evidence="1" type="ORF">LPJ64_006297</name>
</gene>
<sequence>GFDIDQKNAPDLSEYTGGEMNMILVPIGKELGVFQALGIAFGKSFVGNFMSSKMKAKDYFVSKFAAEFES</sequence>
<organism evidence="1 2">
    <name type="scientific">Coemansia asiatica</name>
    <dbReference type="NCBI Taxonomy" id="1052880"/>
    <lineage>
        <taxon>Eukaryota</taxon>
        <taxon>Fungi</taxon>
        <taxon>Fungi incertae sedis</taxon>
        <taxon>Zoopagomycota</taxon>
        <taxon>Kickxellomycotina</taxon>
        <taxon>Kickxellomycetes</taxon>
        <taxon>Kickxellales</taxon>
        <taxon>Kickxellaceae</taxon>
        <taxon>Coemansia</taxon>
    </lineage>
</organism>
<proteinExistence type="predicted"/>
<accession>A0A9W7XEF8</accession>
<keyword evidence="2" id="KW-1185">Reference proteome</keyword>
<dbReference type="AlphaFoldDB" id="A0A9W7XEF8"/>
<protein>
    <submittedName>
        <fullName evidence="1">Uncharacterized protein</fullName>
    </submittedName>
</protein>
<evidence type="ECO:0000313" key="1">
    <source>
        <dbReference type="EMBL" id="KAJ1641777.1"/>
    </source>
</evidence>
<dbReference type="EMBL" id="JANBOH010000647">
    <property type="protein sequence ID" value="KAJ1641777.1"/>
    <property type="molecule type" value="Genomic_DNA"/>
</dbReference>
<feature type="non-terminal residue" evidence="1">
    <location>
        <position position="1"/>
    </location>
</feature>
<reference evidence="1" key="1">
    <citation type="submission" date="2022-07" db="EMBL/GenBank/DDBJ databases">
        <title>Phylogenomic reconstructions and comparative analyses of Kickxellomycotina fungi.</title>
        <authorList>
            <person name="Reynolds N.K."/>
            <person name="Stajich J.E."/>
            <person name="Barry K."/>
            <person name="Grigoriev I.V."/>
            <person name="Crous P."/>
            <person name="Smith M.E."/>
        </authorList>
    </citation>
    <scope>NUCLEOTIDE SEQUENCE</scope>
    <source>
        <strain evidence="1">NBRC 105413</strain>
    </source>
</reference>